<evidence type="ECO:0000313" key="2">
    <source>
        <dbReference type="Proteomes" id="UP000184096"/>
    </source>
</evidence>
<dbReference type="AlphaFoldDB" id="A0A1M7UGU4"/>
<dbReference type="OrthoDB" id="8241502at2"/>
<reference evidence="2" key="1">
    <citation type="submission" date="2016-11" db="EMBL/GenBank/DDBJ databases">
        <authorList>
            <person name="Varghese N."/>
            <person name="Submissions S."/>
        </authorList>
    </citation>
    <scope>NUCLEOTIDE SEQUENCE [LARGE SCALE GENOMIC DNA]</scope>
    <source>
        <strain evidence="2">GAS401</strain>
    </source>
</reference>
<evidence type="ECO:0000313" key="1">
    <source>
        <dbReference type="EMBL" id="SHN82130.1"/>
    </source>
</evidence>
<keyword evidence="2" id="KW-1185">Reference proteome</keyword>
<dbReference type="RefSeq" id="WP_072821925.1">
    <property type="nucleotide sequence ID" value="NZ_LT670849.1"/>
</dbReference>
<name>A0A1M7UGU4_9BRAD</name>
<gene>
    <name evidence="1" type="ORF">SAMN05444170_5017</name>
</gene>
<organism evidence="1 2">
    <name type="scientific">Bradyrhizobium erythrophlei</name>
    <dbReference type="NCBI Taxonomy" id="1437360"/>
    <lineage>
        <taxon>Bacteria</taxon>
        <taxon>Pseudomonadati</taxon>
        <taxon>Pseudomonadota</taxon>
        <taxon>Alphaproteobacteria</taxon>
        <taxon>Hyphomicrobiales</taxon>
        <taxon>Nitrobacteraceae</taxon>
        <taxon>Bradyrhizobium</taxon>
    </lineage>
</organism>
<accession>A0A1M7UGU4</accession>
<dbReference type="EMBL" id="LT670849">
    <property type="protein sequence ID" value="SHN82130.1"/>
    <property type="molecule type" value="Genomic_DNA"/>
</dbReference>
<sequence>MSLADQACETQTGLKIVCEVCGTLSIKPIEPADAPDGASVHCRRCNAVRGTVADLRALARRSTDEFEF</sequence>
<protein>
    <submittedName>
        <fullName evidence="1">Uncharacterized protein</fullName>
    </submittedName>
</protein>
<dbReference type="Proteomes" id="UP000184096">
    <property type="component" value="Chromosome I"/>
</dbReference>
<proteinExistence type="predicted"/>